<dbReference type="PANTHER" id="PTHR14009">
    <property type="entry name" value="LEUCINE ZIPPER-EF-HAND CONTAINING TRANSMEMBRANE PROTEIN"/>
    <property type="match status" value="1"/>
</dbReference>
<evidence type="ECO:0000313" key="4">
    <source>
        <dbReference type="Proteomes" id="UP000800092"/>
    </source>
</evidence>
<accession>A0A6A6H797</accession>
<dbReference type="EMBL" id="ML991804">
    <property type="protein sequence ID" value="KAF2233708.1"/>
    <property type="molecule type" value="Genomic_DNA"/>
</dbReference>
<dbReference type="PANTHER" id="PTHR14009:SF6">
    <property type="entry name" value="LETM1 RBD DOMAIN-CONTAINING PROTEIN"/>
    <property type="match status" value="1"/>
</dbReference>
<evidence type="ECO:0000256" key="1">
    <source>
        <dbReference type="SAM" id="MobiDB-lite"/>
    </source>
</evidence>
<keyword evidence="4" id="KW-1185">Reference proteome</keyword>
<protein>
    <recommendedName>
        <fullName evidence="5">Letm1 RBD domain-containing protein</fullName>
    </recommendedName>
</protein>
<feature type="compositionally biased region" description="Polar residues" evidence="1">
    <location>
        <begin position="55"/>
        <end position="83"/>
    </location>
</feature>
<organism evidence="3 4">
    <name type="scientific">Viridothelium virens</name>
    <name type="common">Speckled blister lichen</name>
    <name type="synonym">Trypethelium virens</name>
    <dbReference type="NCBI Taxonomy" id="1048519"/>
    <lineage>
        <taxon>Eukaryota</taxon>
        <taxon>Fungi</taxon>
        <taxon>Dikarya</taxon>
        <taxon>Ascomycota</taxon>
        <taxon>Pezizomycotina</taxon>
        <taxon>Dothideomycetes</taxon>
        <taxon>Dothideomycetes incertae sedis</taxon>
        <taxon>Trypetheliales</taxon>
        <taxon>Trypetheliaceae</taxon>
        <taxon>Viridothelium</taxon>
    </lineage>
</organism>
<dbReference type="Proteomes" id="UP000800092">
    <property type="component" value="Unassembled WGS sequence"/>
</dbReference>
<dbReference type="OrthoDB" id="73691at2759"/>
<sequence>MLSRSCCRQTVASNNAFTKNSSCILININPLVPVASFSQTPYKFNALFLHSSQHASNARSPAQNTSLKRSRPLSTKSASSSPPNAHGQPPIALTTLRSLLNPPDTTLPPDLHVATQSPNQSKLSYWYHVGRSYAIFYKTGVSNTWSNYKAARAIRDRLSHGPSSSSSLTRADRLLLRRSAYDMRRIPFFALLFLLVGEWLPLLVPFMPRVVPLTCRIPAQEDGMRKQQAEWRVGALQELERSAPGGERGGREWIEVLGEMLHASASSSGEQGQQPVRQGLVGKSEEVVPMCRVLGLYSPKFDWAVGSPPGFMARGFLAGRLRQHLEFLRADDQELLEAARRAGGLEQVAVMLSKEERVRACEDRGLDVFQQREEEVRGMLVRYLGSVARTSKGT</sequence>
<dbReference type="InterPro" id="IPR044202">
    <property type="entry name" value="LETM1/MDM38-like"/>
</dbReference>
<keyword evidence="2" id="KW-0472">Membrane</keyword>
<keyword evidence="2" id="KW-0812">Transmembrane</keyword>
<feature type="region of interest" description="Disordered" evidence="1">
    <location>
        <begin position="55"/>
        <end position="90"/>
    </location>
</feature>
<evidence type="ECO:0000256" key="2">
    <source>
        <dbReference type="SAM" id="Phobius"/>
    </source>
</evidence>
<name>A0A6A6H797_VIRVR</name>
<gene>
    <name evidence="3" type="ORF">EV356DRAFT_577309</name>
</gene>
<evidence type="ECO:0008006" key="5">
    <source>
        <dbReference type="Google" id="ProtNLM"/>
    </source>
</evidence>
<dbReference type="GO" id="GO:0005743">
    <property type="term" value="C:mitochondrial inner membrane"/>
    <property type="evidence" value="ECO:0007669"/>
    <property type="project" value="InterPro"/>
</dbReference>
<dbReference type="AlphaFoldDB" id="A0A6A6H797"/>
<dbReference type="GO" id="GO:0030003">
    <property type="term" value="P:intracellular monoatomic cation homeostasis"/>
    <property type="evidence" value="ECO:0007669"/>
    <property type="project" value="TreeGrafter"/>
</dbReference>
<reference evidence="3" key="1">
    <citation type="journal article" date="2020" name="Stud. Mycol.">
        <title>101 Dothideomycetes genomes: a test case for predicting lifestyles and emergence of pathogens.</title>
        <authorList>
            <person name="Haridas S."/>
            <person name="Albert R."/>
            <person name="Binder M."/>
            <person name="Bloem J."/>
            <person name="Labutti K."/>
            <person name="Salamov A."/>
            <person name="Andreopoulos B."/>
            <person name="Baker S."/>
            <person name="Barry K."/>
            <person name="Bills G."/>
            <person name="Bluhm B."/>
            <person name="Cannon C."/>
            <person name="Castanera R."/>
            <person name="Culley D."/>
            <person name="Daum C."/>
            <person name="Ezra D."/>
            <person name="Gonzalez J."/>
            <person name="Henrissat B."/>
            <person name="Kuo A."/>
            <person name="Liang C."/>
            <person name="Lipzen A."/>
            <person name="Lutzoni F."/>
            <person name="Magnuson J."/>
            <person name="Mondo S."/>
            <person name="Nolan M."/>
            <person name="Ohm R."/>
            <person name="Pangilinan J."/>
            <person name="Park H.-J."/>
            <person name="Ramirez L."/>
            <person name="Alfaro M."/>
            <person name="Sun H."/>
            <person name="Tritt A."/>
            <person name="Yoshinaga Y."/>
            <person name="Zwiers L.-H."/>
            <person name="Turgeon B."/>
            <person name="Goodwin S."/>
            <person name="Spatafora J."/>
            <person name="Crous P."/>
            <person name="Grigoriev I."/>
        </authorList>
    </citation>
    <scope>NUCLEOTIDE SEQUENCE</scope>
    <source>
        <strain evidence="3">Tuck. ex Michener</strain>
    </source>
</reference>
<proteinExistence type="predicted"/>
<keyword evidence="2" id="KW-1133">Transmembrane helix</keyword>
<evidence type="ECO:0000313" key="3">
    <source>
        <dbReference type="EMBL" id="KAF2233708.1"/>
    </source>
</evidence>
<feature type="transmembrane region" description="Helical" evidence="2">
    <location>
        <begin position="186"/>
        <end position="207"/>
    </location>
</feature>